<organism evidence="2 3">
    <name type="scientific">Lentinula aff. detonsa</name>
    <dbReference type="NCBI Taxonomy" id="2804958"/>
    <lineage>
        <taxon>Eukaryota</taxon>
        <taxon>Fungi</taxon>
        <taxon>Dikarya</taxon>
        <taxon>Basidiomycota</taxon>
        <taxon>Agaricomycotina</taxon>
        <taxon>Agaricomycetes</taxon>
        <taxon>Agaricomycetidae</taxon>
        <taxon>Agaricales</taxon>
        <taxon>Marasmiineae</taxon>
        <taxon>Omphalotaceae</taxon>
        <taxon>Lentinula</taxon>
    </lineage>
</organism>
<name>A0AA38KK64_9AGAR</name>
<sequence>MVHAVLAGQEAAVYKHRLNKRNQKKDSSKRFATDARVVTSREGKQQAKAEAAKKAAKKKADDEREKRKKDLEREDILRRAAQEKESAAFSGSIKSKSKRELQDILFALGLEADGTVAVLQRILGTLVYSKTTQRAEFHQRFSSPGSMLINQAVPAEFCHDTALCDRRVTAAIKVQTIPVFARAPPDATRKFMKNVRALLEWF</sequence>
<dbReference type="AlphaFoldDB" id="A0AA38KK64"/>
<dbReference type="Proteomes" id="UP001163798">
    <property type="component" value="Unassembled WGS sequence"/>
</dbReference>
<comment type="caution">
    <text evidence="2">The sequence shown here is derived from an EMBL/GenBank/DDBJ whole genome shotgun (WGS) entry which is preliminary data.</text>
</comment>
<evidence type="ECO:0000313" key="2">
    <source>
        <dbReference type="EMBL" id="KAJ3779714.1"/>
    </source>
</evidence>
<protein>
    <submittedName>
        <fullName evidence="2">Uncharacterized protein</fullName>
    </submittedName>
</protein>
<evidence type="ECO:0000313" key="3">
    <source>
        <dbReference type="Proteomes" id="UP001163798"/>
    </source>
</evidence>
<gene>
    <name evidence="2" type="ORF">GGU10DRAFT_337782</name>
</gene>
<reference evidence="2" key="1">
    <citation type="submission" date="2022-08" db="EMBL/GenBank/DDBJ databases">
        <authorList>
            <consortium name="DOE Joint Genome Institute"/>
            <person name="Min B."/>
            <person name="Riley R."/>
            <person name="Sierra-Patev S."/>
            <person name="Naranjo-Ortiz M."/>
            <person name="Looney B."/>
            <person name="Konkel Z."/>
            <person name="Slot J.C."/>
            <person name="Sakamoto Y."/>
            <person name="Steenwyk J.L."/>
            <person name="Rokas A."/>
            <person name="Carro J."/>
            <person name="Camarero S."/>
            <person name="Ferreira P."/>
            <person name="Molpeceres G."/>
            <person name="Ruiz-Duenas F.J."/>
            <person name="Serrano A."/>
            <person name="Henrissat B."/>
            <person name="Drula E."/>
            <person name="Hughes K.W."/>
            <person name="Mata J.L."/>
            <person name="Ishikawa N.K."/>
            <person name="Vargas-Isla R."/>
            <person name="Ushijima S."/>
            <person name="Smith C.A."/>
            <person name="Ahrendt S."/>
            <person name="Andreopoulos W."/>
            <person name="He G."/>
            <person name="Labutti K."/>
            <person name="Lipzen A."/>
            <person name="Ng V."/>
            <person name="Sandor L."/>
            <person name="Barry K."/>
            <person name="Martinez A.T."/>
            <person name="Xiao Y."/>
            <person name="Gibbons J.G."/>
            <person name="Terashima K."/>
            <person name="Hibbett D.S."/>
            <person name="Grigoriev I.V."/>
        </authorList>
    </citation>
    <scope>NUCLEOTIDE SEQUENCE</scope>
    <source>
        <strain evidence="2">TFB10291</strain>
    </source>
</reference>
<evidence type="ECO:0000256" key="1">
    <source>
        <dbReference type="SAM" id="MobiDB-lite"/>
    </source>
</evidence>
<keyword evidence="3" id="KW-1185">Reference proteome</keyword>
<dbReference type="EMBL" id="MU794322">
    <property type="protein sequence ID" value="KAJ3779714.1"/>
    <property type="molecule type" value="Genomic_DNA"/>
</dbReference>
<feature type="compositionally biased region" description="Basic and acidic residues" evidence="1">
    <location>
        <begin position="24"/>
        <end position="74"/>
    </location>
</feature>
<feature type="region of interest" description="Disordered" evidence="1">
    <location>
        <begin position="16"/>
        <end position="74"/>
    </location>
</feature>
<proteinExistence type="predicted"/>
<accession>A0AA38KK64</accession>